<comment type="caution">
    <text evidence="1">The sequence shown here is derived from an EMBL/GenBank/DDBJ whole genome shotgun (WGS) entry which is preliminary data.</text>
</comment>
<dbReference type="Proteomes" id="UP000321058">
    <property type="component" value="Unassembled WGS sequence"/>
</dbReference>
<proteinExistence type="predicted"/>
<sequence length="82" mass="9176">MPRDMNDPTAAISSILREANELICRRLQEARLMVSPVLAIVTPDRKVILRTNVSPEVLRWFGEDLKNIAEKIGAAPKLGKTH</sequence>
<keyword evidence="2" id="KW-1185">Reference proteome</keyword>
<accession>A0A512NJC9</accession>
<reference evidence="1 2" key="1">
    <citation type="submission" date="2019-07" db="EMBL/GenBank/DDBJ databases">
        <title>Whole genome shotgun sequence of Reyranella soli NBRC 108950.</title>
        <authorList>
            <person name="Hosoyama A."/>
            <person name="Uohara A."/>
            <person name="Ohji S."/>
            <person name="Ichikawa N."/>
        </authorList>
    </citation>
    <scope>NUCLEOTIDE SEQUENCE [LARGE SCALE GENOMIC DNA]</scope>
    <source>
        <strain evidence="1 2">NBRC 108950</strain>
    </source>
</reference>
<name>A0A512NJC9_9HYPH</name>
<dbReference type="AlphaFoldDB" id="A0A512NJC9"/>
<gene>
    <name evidence="1" type="ORF">RSO01_62190</name>
</gene>
<evidence type="ECO:0000313" key="1">
    <source>
        <dbReference type="EMBL" id="GEP59053.1"/>
    </source>
</evidence>
<protein>
    <submittedName>
        <fullName evidence="1">Uncharacterized protein</fullName>
    </submittedName>
</protein>
<organism evidence="1 2">
    <name type="scientific">Reyranella soli</name>
    <dbReference type="NCBI Taxonomy" id="1230389"/>
    <lineage>
        <taxon>Bacteria</taxon>
        <taxon>Pseudomonadati</taxon>
        <taxon>Pseudomonadota</taxon>
        <taxon>Alphaproteobacteria</taxon>
        <taxon>Hyphomicrobiales</taxon>
        <taxon>Reyranellaceae</taxon>
        <taxon>Reyranella</taxon>
    </lineage>
</organism>
<dbReference type="EMBL" id="BKAJ01000118">
    <property type="protein sequence ID" value="GEP59053.1"/>
    <property type="molecule type" value="Genomic_DNA"/>
</dbReference>
<evidence type="ECO:0000313" key="2">
    <source>
        <dbReference type="Proteomes" id="UP000321058"/>
    </source>
</evidence>